<protein>
    <submittedName>
        <fullName evidence="1">Uncharacterized protein</fullName>
    </submittedName>
</protein>
<organism evidence="1">
    <name type="scientific">Anguilla anguilla</name>
    <name type="common">European freshwater eel</name>
    <name type="synonym">Muraena anguilla</name>
    <dbReference type="NCBI Taxonomy" id="7936"/>
    <lineage>
        <taxon>Eukaryota</taxon>
        <taxon>Metazoa</taxon>
        <taxon>Chordata</taxon>
        <taxon>Craniata</taxon>
        <taxon>Vertebrata</taxon>
        <taxon>Euteleostomi</taxon>
        <taxon>Actinopterygii</taxon>
        <taxon>Neopterygii</taxon>
        <taxon>Teleostei</taxon>
        <taxon>Anguilliformes</taxon>
        <taxon>Anguillidae</taxon>
        <taxon>Anguilla</taxon>
    </lineage>
</organism>
<name>A0A0E9VJT3_ANGAN</name>
<dbReference type="EMBL" id="GBXM01030872">
    <property type="protein sequence ID" value="JAH77705.1"/>
    <property type="molecule type" value="Transcribed_RNA"/>
</dbReference>
<accession>A0A0E9VJT3</accession>
<reference evidence="1" key="2">
    <citation type="journal article" date="2015" name="Fish Shellfish Immunol.">
        <title>Early steps in the European eel (Anguilla anguilla)-Vibrio vulnificus interaction in the gills: Role of the RtxA13 toxin.</title>
        <authorList>
            <person name="Callol A."/>
            <person name="Pajuelo D."/>
            <person name="Ebbesson L."/>
            <person name="Teles M."/>
            <person name="MacKenzie S."/>
            <person name="Amaro C."/>
        </authorList>
    </citation>
    <scope>NUCLEOTIDE SEQUENCE</scope>
</reference>
<dbReference type="AlphaFoldDB" id="A0A0E9VJT3"/>
<reference evidence="1" key="1">
    <citation type="submission" date="2014-11" db="EMBL/GenBank/DDBJ databases">
        <authorList>
            <person name="Amaro Gonzalez C."/>
        </authorList>
    </citation>
    <scope>NUCLEOTIDE SEQUENCE</scope>
</reference>
<proteinExistence type="predicted"/>
<sequence length="42" mass="4621">MAECTVPIVLAPNSANCKVWWRRDDGLYAVWARGLGCSEGKP</sequence>
<evidence type="ECO:0000313" key="1">
    <source>
        <dbReference type="EMBL" id="JAH77705.1"/>
    </source>
</evidence>